<proteinExistence type="predicted"/>
<feature type="domain" description="Chorein N-terminal" evidence="3">
    <location>
        <begin position="30"/>
        <end position="239"/>
    </location>
</feature>
<organism evidence="4 5">
    <name type="scientific">Lagenidium giganteum</name>
    <dbReference type="NCBI Taxonomy" id="4803"/>
    <lineage>
        <taxon>Eukaryota</taxon>
        <taxon>Sar</taxon>
        <taxon>Stramenopiles</taxon>
        <taxon>Oomycota</taxon>
        <taxon>Peronosporomycetes</taxon>
        <taxon>Pythiales</taxon>
        <taxon>Pythiaceae</taxon>
    </lineage>
</organism>
<dbReference type="InterPro" id="IPR026854">
    <property type="entry name" value="VPS13_N"/>
</dbReference>
<evidence type="ECO:0000313" key="5">
    <source>
        <dbReference type="Proteomes" id="UP001146120"/>
    </source>
</evidence>
<evidence type="ECO:0000259" key="3">
    <source>
        <dbReference type="Pfam" id="PF12624"/>
    </source>
</evidence>
<reference evidence="4" key="2">
    <citation type="journal article" date="2023" name="Microbiol Resour">
        <title>Decontamination and Annotation of the Draft Genome Sequence of the Oomycete Lagenidium giganteum ARSEF 373.</title>
        <authorList>
            <person name="Morgan W.R."/>
            <person name="Tartar A."/>
        </authorList>
    </citation>
    <scope>NUCLEOTIDE SEQUENCE</scope>
    <source>
        <strain evidence="4">ARSEF 373</strain>
    </source>
</reference>
<feature type="compositionally biased region" description="Basic and acidic residues" evidence="2">
    <location>
        <begin position="483"/>
        <end position="498"/>
    </location>
</feature>
<feature type="region of interest" description="Disordered" evidence="2">
    <location>
        <begin position="364"/>
        <end position="383"/>
    </location>
</feature>
<dbReference type="Proteomes" id="UP001146120">
    <property type="component" value="Unassembled WGS sequence"/>
</dbReference>
<dbReference type="EMBL" id="DAKRPA010000009">
    <property type="protein sequence ID" value="DBA04339.1"/>
    <property type="molecule type" value="Genomic_DNA"/>
</dbReference>
<keyword evidence="5" id="KW-1185">Reference proteome</keyword>
<feature type="region of interest" description="Disordered" evidence="2">
    <location>
        <begin position="128"/>
        <end position="153"/>
    </location>
</feature>
<evidence type="ECO:0000313" key="4">
    <source>
        <dbReference type="EMBL" id="DBA04339.1"/>
    </source>
</evidence>
<dbReference type="Pfam" id="PF12624">
    <property type="entry name" value="VPS13_N"/>
    <property type="match status" value="1"/>
</dbReference>
<dbReference type="PANTHER" id="PTHR12517">
    <property type="entry name" value="VACUOLAR PROTEIN SORTING-ASSOCIATED PROTEIN 13B"/>
    <property type="match status" value="1"/>
</dbReference>
<protein>
    <recommendedName>
        <fullName evidence="3">Chorein N-terminal domain-containing protein</fullName>
    </recommendedName>
</protein>
<feature type="region of interest" description="Disordered" evidence="2">
    <location>
        <begin position="2160"/>
        <end position="2189"/>
    </location>
</feature>
<evidence type="ECO:0000256" key="1">
    <source>
        <dbReference type="ARBA" id="ARBA00022448"/>
    </source>
</evidence>
<feature type="compositionally biased region" description="Polar residues" evidence="2">
    <location>
        <begin position="2160"/>
        <end position="2187"/>
    </location>
</feature>
<name>A0AAV2ZHF7_9STRA</name>
<gene>
    <name evidence="4" type="ORF">N0F65_002101</name>
</gene>
<dbReference type="PANTHER" id="PTHR12517:SF0">
    <property type="entry name" value="INTERMEMBRANE LIPID TRANSFER PROTEIN VPS13B"/>
    <property type="match status" value="1"/>
</dbReference>
<dbReference type="InterPro" id="IPR039782">
    <property type="entry name" value="VPS13B"/>
</dbReference>
<evidence type="ECO:0000256" key="2">
    <source>
        <dbReference type="SAM" id="MobiDB-lite"/>
    </source>
</evidence>
<keyword evidence="1" id="KW-0813">Transport</keyword>
<feature type="region of interest" description="Disordered" evidence="2">
    <location>
        <begin position="1574"/>
        <end position="1593"/>
    </location>
</feature>
<reference evidence="4" key="1">
    <citation type="submission" date="2022-11" db="EMBL/GenBank/DDBJ databases">
        <authorList>
            <person name="Morgan W.R."/>
            <person name="Tartar A."/>
        </authorList>
    </citation>
    <scope>NUCLEOTIDE SEQUENCE</scope>
    <source>
        <strain evidence="4">ARSEF 373</strain>
    </source>
</reference>
<feature type="compositionally biased region" description="Polar residues" evidence="2">
    <location>
        <begin position="141"/>
        <end position="150"/>
    </location>
</feature>
<feature type="region of interest" description="Disordered" evidence="2">
    <location>
        <begin position="483"/>
        <end position="505"/>
    </location>
</feature>
<feature type="compositionally biased region" description="Polar residues" evidence="2">
    <location>
        <begin position="1578"/>
        <end position="1593"/>
    </location>
</feature>
<comment type="caution">
    <text evidence="4">The sequence shown here is derived from an EMBL/GenBank/DDBJ whole genome shotgun (WGS) entry which is preliminary data.</text>
</comment>
<accession>A0AAV2ZHF7</accession>
<sequence>MWNLTPSYAGASAFASVHGDNMFDILSSPLRGYIAQNLQFYLSKYIEGIQLEGLGIFGGDLVLNDLEIKRHVLKESLEIPSSFDFSRGFIRELRIHIPWTQLLSQPIEVKLYTIELILTARSEGHRQSRSSSIDLKKEPTSDSGKQQSQEQKIDEPKVGWLHDTLQKILSNITVQVNNLVLKYQQDDMVLSVALGTLDFFSASEQKGWIRGFQEPEGPMQMLCKRVDAKDLTIFLDRYTSDRKNSTDGPVHRRVVGYEVPVLNRTSISIRAKTMLKPKAHSVAGAATTPWTKDTNNSNEILHRPSLLFDPFFAYSRHRQQLQPHVEIDALISELSFSLSDRQLKMLNQLINVKRSVVEGSDSKTNVAIKPEPNPTKVDLTPAGNPVVDKAVKNREVAQSADSEAKPRGEGDSWFGWAMSALGVDGDEEEDELVSEILEESKNALMRQQMAAEAIQPEPEDTRPQSLVTCVRLCISSTSLTLRRHVDDRDQPERSDDAKPSNAESVEEELVPVANVGLVKVPLVRVKSRVSRPAVPVCRLDISYSAFEMIIVRGDKAITDLVFEIEKIELASVTDTKETSDKSLLLWGAIDDSKFADCVSHPYFNSSFYGPAARRLNHRESRSFELVKLSFDSEIPVWKTVVEDARAESKHEASQECDCSIMTVNGTQACTPLGTIADVCDRALGYIGLQEPKLDIHLLSSAVKSAWPSSIPVFESGDQSSLVQIVDQYLLTRDADMPAVDNLRQLLYPQLLAWMCRRTLHKCASSLLDAHGADDLRRRSVHSAMRLRWCSVQDADDELSKESATCHNVLDLSIGKAVCEIDLQKSAVIIKLVGIVSERHDHPLDDDTATDHLGDGKAHVQPDEPTSVQMTHLITVAEVSARVPAVSATTDGFTDVEATVRGVVVSTFKETDQKLDLEIAQFGLELGHATGVKRAMASLLGARTAYSTSALSDQDAVAVAAGIAFDRLAISVYPDAVLCLLSSGNGIARLFDRAFLEAGLEAMQRPRVKDTAFDFEVLGVKTSVQYSPATSSSKLDVVSAQAQLQTLCMVQNSPDRFLKPTLGFCAGMSSAESPASPSIVVTIKKEVSSGSLVLVPFLPSHLASSWTGRESIVATPVMVLTTSVRLGYTQISLPVLLDLSTMVNNMLEPLTAKPASRKTLLDNTESPGPLPSDHSSAVHASWRLTFGLHFDGGQLLLSKAVSLALPGLRFSNDSSVGNAAATAGGRVCFTWAIPRVSTSITPDFSPVDHEREMMACQGVGGTLDYTHTLTSTGNECHELRIKVLVQRLDVSLSRLQVDYELFLLQCTYHLLHLPFLAKSDTVPSQAPELTALAPTHPDQKHENQHTQLVEARCSLNSKVVVAGRDVVCSEVSIGASDLSTAIRLSNHKPIHRAQPLLSRSVCDFQLNLQGFQMTERLMTEQHRKALRSRFGSLHVLNDSTMTAILLCLDTLDLCNISQACHLPVFSAFQHKTSNPMLSWRTTSQLVKLLRRCIELQNGRLDEAGRLVPLLSSWSTVSQGTQRTTPFVSMFYRNYGDSAHSSSTLAAFVDDVDVVLTSSSLCCIASHVNLLNSDHDLSRDANSSSPTIDSSTEAPQPASSFIVSIAIGRVRIIFPDEVKDRELGTLQGNNICLVVDSAFVRSSDWVEISLEGLGNPPFNSTMLPRRLAIPAQRFGNSVPRLSCRLAGICGQLMKLQDSSTSDNGGSKKAKSPLDAVMHGLAGKRQHLIVPEVFIRPFSCSCNIESDGTQPDRVSLLLTKIQVPISSETLHMVATGVIRVVNALGEIEQKSEVLKNPVMKPPQQTSPDNQTALTVDLDGIDISIRHESSIHLRVGATVFSTSKTGSCGSFLVHNVVVGFRPIHSKIQQIEELVFGPYSDPASWLLSPDNLPDKLVTCNWTPAAGSPSETTVFIDVRGFQTHVTAHFLSAIISLSQFHPVLLYSLPKPAMSTLTNKPPIRHYARFSGKTGLKVLIGPSLLSVWESDSHNKTPCVWIPVGQTFASATTGNDWSDLERVERDAGHDINPLTRLVSTKLADVMINLDRFAIKTSMNAPPLHIGLHGDLITSSSTSLTSNWSKHAAQVCSSATKHVLLHDCGARVTAEAHQVLEREKFSSNIVMFPTALVGVTGVVEFSLVVVKVSSYSLAVINNLLATFVSKLETTESQSQSEAKSSRPSNEGSGRQALSFQKNESTDDFECLRRIAEPRNAAPGELVLSEALAIETGVQGYEAPDVLQGVTMTVEPSPECNLDPNRILQALEAFNRPWHDDEEKIPAADAACIPIRNKTISWMTMRWTYHVARKVQAICANPVPLPPTGIPAGWPLWWREDDETGESSRPCDLICQLRCWDHKRNKFVTVADFCVPWESVVEDKKSAETQESSSFGELIQLWFDGTMSEEQEENSRLLRALSKPRRFVMKNARASDKWELRWRIPLTAGKSAEYTQRRLLINTVLASSLEVESTVAVEAYQRVYATVSSPHISCSITHISAAEHSYDVLTTHATDTTLVLRLFGYQNDIKLHFSTTLQVFLENMVQLVTTTVIPRVVFDGVASVTPDSIQLSVVTSPIGIYLSQTSLLVLSSLDGLLQPSRGDVVDTKDGCILEEMRIVIVNECGQDIWFRQDATVEELKIPVGQRVCYSWLTLATSPHYQMQFAMATQKPTGTAASSGGTFSWSDPCRIKDNGVTARFFKNHGFLWICVELQGLKTVVTLRPPMVFRNMTKVPLMAKVDDNEAILLLDKNQTSERDSTSSHQACVCGDPAFCGLARREESTAMCSLMGDSIRQVALSVDDRIWSIPVPVAGLPAEFDLVRGQSTTSTIEKRSLVELQVCEDSRSVFVCVVARRTDCLTILPNDFDLLQPRVLRRYTWLDISFWPACALQNLLNESLIFKGYASDNTLVVQGTLNSLEKKELTELSPLTSSRIEVMTANPEDHVSVLLKDSSDDGSASSSEFFSPSSAFRVVAHPPSSAVPSMIVQAQQNLRLKNDSSMTVCLRLNYVGGLDTRESSVSLAPNGEHSLACPPGQQLLAVALSRPRLGEEDFKWGSELLLSLDGDRKTGLSGHEFDGGVAASHAFVISLVKTGLQRTLSIRPLIVAFNHTPLTNLLSSQGAKLEVAMSSDQVPSDHLQPELVLDEDEDAHWCVPVLITQQAEARRVSERVSSWLSSAFSGGAPEPSPERMKTSVLCRFRVSLVDSNFVWSEEVDVDIQRALQPRRTAKAESAAPAAYPAPSSLTPRRRLLVQHKQHRHLMLTYTITEVDGCIQILMFVDHQPPVVLVNEWRLSLGFRIISTPSMPESIGSKHTMRYDWQLQTRFRDRGRLGTELQDWLSSECTLSAKQRAWSLEEHVKLRFQIGSRKLGWSNTLWQVSGIQFASFDDADDETPTPTFLVTSYFRSGTWHIRLSCVEDPLAYEVATVPASNHVLTIPSFTSFRLSILVEELALHCLDEFDPVKDERDVIVYPEIFRVSFYHAKCGFSASTDVPEVSLHDHRLGYLDHIRSYHVFFISVEDLEVDHFLQDCEFPVIFSFPQADGSAKNHHLLPVDTMVKHDKLADMLAAMAGKELTTANDCCVIGRVIYAETANPTIDLPFFHTVELNIGAAVLQVEDAILSHIQAFVRPVVDAMSGIAVAKSSSALTARRSNDWTKECYERCLITCQRRIFIGRLKISDLQLTITARVSIPVINSFDGTPLSFSETDMRDVLSFGDQLLKDLAANYVADAIVRSPMLLMSLNILGNPMGFFRNVGSGFRDLFQIPVAATRNGYSPWVLTRGVVGGISALLGRTSAAVLMSLAGFSYSISRTMDSLTLPPEQLRMRHYQRPTGLSTAITSGLGSLGSSVVGAATGVVTTPIAIYKERKLQGLDAGVSDVLEGVGKGLVGVIARPMGGIASLVSMTTDGLLVGSGMGADRMPEDYLTTAFEAWPNEMLRFKLKVLPDSVGELAYAHGVWVDPHGVASDAVGHPLTAEEKQRDVVQQLLVRGDAEQCCVAVAVLSSRHNIYVVGRWQAQQQWVLHKTPLFAVRAIEESLTEPSRLDLGIKSTSSTTQGLQWLRFRLSPAQRRTLSHHIRLWLAEVGN</sequence>